<dbReference type="PROSITE" id="PS00010">
    <property type="entry name" value="ASX_HYDROXYL"/>
    <property type="match status" value="1"/>
</dbReference>
<evidence type="ECO:0000256" key="5">
    <source>
        <dbReference type="ARBA" id="ARBA00022536"/>
    </source>
</evidence>
<feature type="compositionally biased region" description="Polar residues" evidence="22">
    <location>
        <begin position="418"/>
        <end position="430"/>
    </location>
</feature>
<reference evidence="28 29" key="1">
    <citation type="journal article" date="2018" name="Mol. Genet. Genomics">
        <title>The red deer Cervus elaphus genome CerEla1.0: sequencing, annotating, genes, and chromosomes.</title>
        <authorList>
            <person name="Bana N.A."/>
            <person name="Nyiri A."/>
            <person name="Nagy J."/>
            <person name="Frank K."/>
            <person name="Nagy T."/>
            <person name="Steger V."/>
            <person name="Schiller M."/>
            <person name="Lakatos P."/>
            <person name="Sugar L."/>
            <person name="Horn P."/>
            <person name="Barta E."/>
            <person name="Orosz L."/>
        </authorList>
    </citation>
    <scope>NUCLEOTIDE SEQUENCE [LARGE SCALE GENOMIC DNA]</scope>
    <source>
        <strain evidence="28">Hungarian</strain>
    </source>
</reference>
<feature type="domain" description="Link" evidence="27">
    <location>
        <begin position="122"/>
        <end position="217"/>
    </location>
</feature>
<evidence type="ECO:0000256" key="1">
    <source>
        <dbReference type="ARBA" id="ARBA00004498"/>
    </source>
</evidence>
<feature type="compositionally biased region" description="Basic and acidic residues" evidence="22">
    <location>
        <begin position="1163"/>
        <end position="1175"/>
    </location>
</feature>
<dbReference type="GO" id="GO:0045202">
    <property type="term" value="C:synapse"/>
    <property type="evidence" value="ECO:0007669"/>
    <property type="project" value="TreeGrafter"/>
</dbReference>
<feature type="region of interest" description="Disordered" evidence="22">
    <location>
        <begin position="321"/>
        <end position="378"/>
    </location>
</feature>
<evidence type="ECO:0000256" key="14">
    <source>
        <dbReference type="ARBA" id="ARBA00023180"/>
    </source>
</evidence>
<evidence type="ECO:0000259" key="26">
    <source>
        <dbReference type="PROSITE" id="PS50923"/>
    </source>
</evidence>
<dbReference type="InterPro" id="IPR018097">
    <property type="entry name" value="EGF_Ca-bd_CS"/>
</dbReference>
<dbReference type="InterPro" id="IPR000538">
    <property type="entry name" value="Link_dom"/>
</dbReference>
<dbReference type="SUPFAM" id="SSF57196">
    <property type="entry name" value="EGF/Laminin"/>
    <property type="match status" value="1"/>
</dbReference>
<dbReference type="InterPro" id="IPR013106">
    <property type="entry name" value="Ig_V-set"/>
</dbReference>
<keyword evidence="29" id="KW-1185">Reference proteome</keyword>
<dbReference type="SMART" id="SM00032">
    <property type="entry name" value="CCP"/>
    <property type="match status" value="1"/>
</dbReference>
<dbReference type="CDD" id="cd03520">
    <property type="entry name" value="Link_domain_CSPGs_modules_2_4"/>
    <property type="match status" value="1"/>
</dbReference>
<dbReference type="GO" id="GO:0007155">
    <property type="term" value="P:cell adhesion"/>
    <property type="evidence" value="ECO:0007669"/>
    <property type="project" value="UniProtKB-KW"/>
</dbReference>
<dbReference type="FunFam" id="3.10.100.10:FF:000011">
    <property type="entry name" value="Aggrecan core protein"/>
    <property type="match status" value="1"/>
</dbReference>
<dbReference type="InterPro" id="IPR013783">
    <property type="entry name" value="Ig-like_fold"/>
</dbReference>
<evidence type="ECO:0000256" key="6">
    <source>
        <dbReference type="ARBA" id="ARBA00022659"/>
    </source>
</evidence>
<dbReference type="InterPro" id="IPR001304">
    <property type="entry name" value="C-type_lectin-like"/>
</dbReference>
<dbReference type="InterPro" id="IPR007110">
    <property type="entry name" value="Ig-like_dom"/>
</dbReference>
<dbReference type="InterPro" id="IPR036179">
    <property type="entry name" value="Ig-like_dom_sf"/>
</dbReference>
<feature type="compositionally biased region" description="Basic residues" evidence="22">
    <location>
        <begin position="1129"/>
        <end position="1162"/>
    </location>
</feature>
<dbReference type="SUPFAM" id="SSF57535">
    <property type="entry name" value="Complement control module/SCR domain"/>
    <property type="match status" value="1"/>
</dbReference>
<dbReference type="PROSITE" id="PS50026">
    <property type="entry name" value="EGF_3"/>
    <property type="match status" value="2"/>
</dbReference>
<dbReference type="SUPFAM" id="SSF48726">
    <property type="entry name" value="Immunoglobulin"/>
    <property type="match status" value="1"/>
</dbReference>
<evidence type="ECO:0000256" key="21">
    <source>
        <dbReference type="PROSITE-ProRule" id="PRU00323"/>
    </source>
</evidence>
<dbReference type="PANTHER" id="PTHR22804:SF24">
    <property type="entry name" value="NEUROCAN CORE PROTEIN"/>
    <property type="match status" value="1"/>
</dbReference>
<evidence type="ECO:0000313" key="29">
    <source>
        <dbReference type="Proteomes" id="UP000242450"/>
    </source>
</evidence>
<feature type="domain" description="C-type lectin" evidence="24">
    <location>
        <begin position="975"/>
        <end position="1070"/>
    </location>
</feature>
<dbReference type="PANTHER" id="PTHR22804">
    <property type="entry name" value="AGGRECAN/VERSICAN PROTEOGLYCAN"/>
    <property type="match status" value="1"/>
</dbReference>
<dbReference type="PROSITE" id="PS00022">
    <property type="entry name" value="EGF_1"/>
    <property type="match status" value="2"/>
</dbReference>
<dbReference type="PROSITE" id="PS01187">
    <property type="entry name" value="EGF_CA"/>
    <property type="match status" value="1"/>
</dbReference>
<evidence type="ECO:0000259" key="24">
    <source>
        <dbReference type="PROSITE" id="PS50041"/>
    </source>
</evidence>
<keyword evidence="13 19" id="KW-1015">Disulfide bond</keyword>
<protein>
    <recommendedName>
        <fullName evidence="17">Neurocan core protein</fullName>
    </recommendedName>
    <alternativeName>
        <fullName evidence="18">Chondroitin sulfate proteoglycan 3</fullName>
    </alternativeName>
</protein>
<dbReference type="InterPro" id="IPR000436">
    <property type="entry name" value="Sushi_SCR_CCP_dom"/>
</dbReference>
<keyword evidence="11" id="KW-0130">Cell adhesion</keyword>
<evidence type="ECO:0000256" key="4">
    <source>
        <dbReference type="ARBA" id="ARBA00022530"/>
    </source>
</evidence>
<dbReference type="Proteomes" id="UP000242450">
    <property type="component" value="Chromosome 9"/>
</dbReference>
<evidence type="ECO:0000259" key="27">
    <source>
        <dbReference type="PROSITE" id="PS50963"/>
    </source>
</evidence>
<dbReference type="InterPro" id="IPR000742">
    <property type="entry name" value="EGF"/>
</dbReference>
<feature type="disulfide bond" evidence="19">
    <location>
        <begin position="914"/>
        <end position="923"/>
    </location>
</feature>
<dbReference type="CDD" id="cd03517">
    <property type="entry name" value="Link_domain_CSPGs_modules_1_3"/>
    <property type="match status" value="1"/>
</dbReference>
<dbReference type="PROSITE" id="PS50041">
    <property type="entry name" value="C_TYPE_LECTIN_2"/>
    <property type="match status" value="1"/>
</dbReference>
<dbReference type="GO" id="GO:0007417">
    <property type="term" value="P:central nervous system development"/>
    <property type="evidence" value="ECO:0007669"/>
    <property type="project" value="TreeGrafter"/>
</dbReference>
<dbReference type="SMART" id="SM00034">
    <property type="entry name" value="CLECT"/>
    <property type="match status" value="1"/>
</dbReference>
<evidence type="ECO:0000259" key="23">
    <source>
        <dbReference type="PROSITE" id="PS50026"/>
    </source>
</evidence>
<evidence type="ECO:0000256" key="2">
    <source>
        <dbReference type="ARBA" id="ARBA00006838"/>
    </source>
</evidence>
<dbReference type="PROSITE" id="PS50835">
    <property type="entry name" value="IG_LIKE"/>
    <property type="match status" value="1"/>
</dbReference>
<keyword evidence="15" id="KW-0393">Immunoglobulin domain</keyword>
<dbReference type="InterPro" id="IPR016187">
    <property type="entry name" value="CTDL_fold"/>
</dbReference>
<keyword evidence="14" id="KW-0325">Glycoprotein</keyword>
<dbReference type="PROSITE" id="PS50963">
    <property type="entry name" value="LINK_2"/>
    <property type="match status" value="2"/>
</dbReference>
<feature type="region of interest" description="Disordered" evidence="22">
    <location>
        <begin position="771"/>
        <end position="835"/>
    </location>
</feature>
<dbReference type="Gene3D" id="2.10.70.10">
    <property type="entry name" value="Complement Module, domain 1"/>
    <property type="match status" value="1"/>
</dbReference>
<feature type="domain" description="Sushi" evidence="26">
    <location>
        <begin position="1067"/>
        <end position="1127"/>
    </location>
</feature>
<dbReference type="Pfam" id="PF00084">
    <property type="entry name" value="Sushi"/>
    <property type="match status" value="1"/>
</dbReference>
<feature type="disulfide bond" evidence="20">
    <location>
        <begin position="1098"/>
        <end position="1125"/>
    </location>
</feature>
<feature type="region of interest" description="Disordered" evidence="22">
    <location>
        <begin position="1129"/>
        <end position="1175"/>
    </location>
</feature>
<organism evidence="28 29">
    <name type="scientific">Cervus elaphus hippelaphus</name>
    <name type="common">European red deer</name>
    <dbReference type="NCBI Taxonomy" id="46360"/>
    <lineage>
        <taxon>Eukaryota</taxon>
        <taxon>Metazoa</taxon>
        <taxon>Chordata</taxon>
        <taxon>Craniata</taxon>
        <taxon>Vertebrata</taxon>
        <taxon>Euteleostomi</taxon>
        <taxon>Mammalia</taxon>
        <taxon>Eutheria</taxon>
        <taxon>Laurasiatheria</taxon>
        <taxon>Artiodactyla</taxon>
        <taxon>Ruminantia</taxon>
        <taxon>Pecora</taxon>
        <taxon>Cervidae</taxon>
        <taxon>Cervinae</taxon>
        <taxon>Cervus</taxon>
    </lineage>
</organism>
<dbReference type="Gene3D" id="3.10.100.10">
    <property type="entry name" value="Mannose-Binding Protein A, subunit A"/>
    <property type="match status" value="3"/>
</dbReference>
<dbReference type="AlphaFoldDB" id="A0A212D1A2"/>
<dbReference type="FunFam" id="2.10.25.10:FF:000573">
    <property type="entry name" value="Neurocan core protein"/>
    <property type="match status" value="1"/>
</dbReference>
<feature type="region of interest" description="Disordered" evidence="22">
    <location>
        <begin position="518"/>
        <end position="657"/>
    </location>
</feature>
<dbReference type="GO" id="GO:0001501">
    <property type="term" value="P:skeletal system development"/>
    <property type="evidence" value="ECO:0007669"/>
    <property type="project" value="TreeGrafter"/>
</dbReference>
<proteinExistence type="inferred from homology"/>
<evidence type="ECO:0000256" key="8">
    <source>
        <dbReference type="ARBA" id="ARBA00022734"/>
    </source>
</evidence>
<dbReference type="GO" id="GO:0002052">
    <property type="term" value="P:positive regulation of neuroblast proliferation"/>
    <property type="evidence" value="ECO:0007669"/>
    <property type="project" value="TreeGrafter"/>
</dbReference>
<dbReference type="Gene3D" id="2.60.40.10">
    <property type="entry name" value="Immunoglobulins"/>
    <property type="match status" value="1"/>
</dbReference>
<evidence type="ECO:0000256" key="10">
    <source>
        <dbReference type="ARBA" id="ARBA00022837"/>
    </source>
</evidence>
<comment type="caution">
    <text evidence="19">Lacks conserved residue(s) required for the propagation of feature annotation.</text>
</comment>
<dbReference type="FunFam" id="2.60.40.10:FF:000571">
    <property type="entry name" value="Neurocan core protein"/>
    <property type="match status" value="1"/>
</dbReference>
<dbReference type="FunFam" id="2.10.70.10:FF:000003">
    <property type="entry name" value="Versican core protein"/>
    <property type="match status" value="1"/>
</dbReference>
<name>A0A212D1A2_CEREH</name>
<dbReference type="InterPro" id="IPR016186">
    <property type="entry name" value="C-type_lectin-like/link_sf"/>
</dbReference>
<dbReference type="EMBL" id="MKHE01000009">
    <property type="protein sequence ID" value="OWK11864.1"/>
    <property type="molecule type" value="Genomic_DNA"/>
</dbReference>
<feature type="region of interest" description="Disordered" evidence="22">
    <location>
        <begin position="866"/>
        <end position="886"/>
    </location>
</feature>
<feature type="compositionally biased region" description="Polar residues" evidence="22">
    <location>
        <begin position="325"/>
        <end position="335"/>
    </location>
</feature>
<dbReference type="PROSITE" id="PS01241">
    <property type="entry name" value="LINK_1"/>
    <property type="match status" value="1"/>
</dbReference>
<feature type="compositionally biased region" description="Polar residues" evidence="22">
    <location>
        <begin position="635"/>
        <end position="657"/>
    </location>
</feature>
<keyword evidence="9" id="KW-0677">Repeat</keyword>
<feature type="region of interest" description="Disordered" evidence="22">
    <location>
        <begin position="676"/>
        <end position="711"/>
    </location>
</feature>
<dbReference type="GO" id="GO:0005540">
    <property type="term" value="F:hyaluronic acid binding"/>
    <property type="evidence" value="ECO:0007669"/>
    <property type="project" value="InterPro"/>
</dbReference>
<dbReference type="InterPro" id="IPR000152">
    <property type="entry name" value="EGF-type_Asp/Asn_hydroxyl_site"/>
</dbReference>
<feature type="region of interest" description="Disordered" evidence="22">
    <location>
        <begin position="418"/>
        <end position="504"/>
    </location>
</feature>
<dbReference type="Gene3D" id="2.10.25.10">
    <property type="entry name" value="Laminin"/>
    <property type="match status" value="2"/>
</dbReference>
<keyword evidence="6 20" id="KW-0768">Sushi</keyword>
<evidence type="ECO:0000256" key="20">
    <source>
        <dbReference type="PROSITE-ProRule" id="PRU00302"/>
    </source>
</evidence>
<dbReference type="PRINTS" id="PR01265">
    <property type="entry name" value="LINKMODULE"/>
</dbReference>
<dbReference type="GO" id="GO:0072534">
    <property type="term" value="C:perineuronal net"/>
    <property type="evidence" value="ECO:0007669"/>
    <property type="project" value="TreeGrafter"/>
</dbReference>
<keyword evidence="5 19" id="KW-0245">EGF-like domain</keyword>
<dbReference type="InterPro" id="IPR003599">
    <property type="entry name" value="Ig_sub"/>
</dbReference>
<dbReference type="PROSITE" id="PS50923">
    <property type="entry name" value="SUSHI"/>
    <property type="match status" value="1"/>
</dbReference>
<feature type="domain" description="EGF-like" evidence="23">
    <location>
        <begin position="888"/>
        <end position="924"/>
    </location>
</feature>
<dbReference type="Pfam" id="PF00193">
    <property type="entry name" value="Xlink"/>
    <property type="match status" value="2"/>
</dbReference>
<evidence type="ECO:0000256" key="18">
    <source>
        <dbReference type="ARBA" id="ARBA00075743"/>
    </source>
</evidence>
<feature type="disulfide bond" evidence="21">
    <location>
        <begin position="266"/>
        <end position="287"/>
    </location>
</feature>
<dbReference type="GO" id="GO:0010001">
    <property type="term" value="P:glial cell differentiation"/>
    <property type="evidence" value="ECO:0007669"/>
    <property type="project" value="TreeGrafter"/>
</dbReference>
<feature type="disulfide bond" evidence="20">
    <location>
        <begin position="1069"/>
        <end position="1112"/>
    </location>
</feature>
<feature type="domain" description="EGF-like" evidence="23">
    <location>
        <begin position="926"/>
        <end position="962"/>
    </location>
</feature>
<dbReference type="FunFam" id="2.10.25.10:FF:000006">
    <property type="entry name" value="Versican core protein-like isoform 1"/>
    <property type="match status" value="1"/>
</dbReference>
<sequence>MQKVGSGSVRAALAELVALPCLFSLRPRPGATREAPRIKWTKVRTASGQRQDLPILVAKDNVVRVAKGWQGRVSLPAYPRHRANATLLLGPLRASDSGLYRCQVVRGIEDEQDLVPLEVTGVVFHYRAALDRYSLTFAEAQEACRLNSATIAAPRHLQAAFEDGFDNCDAGWLSDRTVRYPITQSRPGCYGDRSSLPGVRNYGRRDPRELYDVYCFARELGGEVFYVGLARRLTLAGARAQCRRQGAVLASVGQLHLAWHEGLDQCDPGWLADGSVRYPIQTPRRRCGGPAPGVRTVYRFANRTGFPAPGERYDAYCFRAHHPTSQHGDPETPSSGDEGEILSAEGAPAGDLEPSLREEEEVVTPDVQEPLVSSGEEESLILAEKQESQATPSHAPGVPTLASSPALEAEEVWLSTMAPSPSSVEASTVVGTHAETAPASTTPRKRERFKGLNGRHFQQQEPQQGLKGALEASIQPPTPEATGNYVEPPMTTGATDALGSGQSQSPWAVLTNEVEMPRAEMEASPQDPIHPEVYSLPSSSGLAGQDGVSTSLSLSSHGGGSPPAPSQAAIDTQAGASPNSPGVDFGEMRGASPTELSKAEHPRSSPQASVDGNVGADITVSETATEPLGARGISESESGVFNTAESPTSSLQASMDKTQGTWASLPREGLDPHSLSAPSGVPEVSLMPKVTSRSGPWAATDGGITVDPRDSTVTLDTSDAGGHWEPGSHMIEGAESPTLSPQMTVDTSVVTSLTSLDLGDKVGVLSTFTVASSSSRPHPEPEGPLVTQGTLGAMEPPQEDSHSGDPILPPWTATAANKDEPASVSSGEPTVPWDSPSTLLPASLGPEEFELEVLVGSPGVESFWEEAASGEEPALPGTPANGSAEEVPLDPCENNPCLHGGTCRANGTMYGCSCDQGFAGENCEIDIDDCISSPCENGGTCIDEVNAFICLCLPSYGGSLCEKDTEGCDHGWHKFQGHCYRYFAHRRAWEDAERDCRRRAGHLTSIHSPEEHNFINSFGRENTWIGLNDRIVERDFQWTDNTGLVSGRACGPGSLWSDRCLERSDLVLCGPPPAVVNASPIGARKAKYNVHATVRYQCDEGFAQHHVAIIRCRSNGKWDRPQIVCTKPRRSHRMRRHHHHHQHHHQHRHHKSRKERRKHKKHPAEDWEKEEGKFC</sequence>
<keyword evidence="8" id="KW-0430">Lectin</keyword>
<dbReference type="OrthoDB" id="441660at2759"/>
<keyword evidence="10" id="KW-0106">Calcium</keyword>
<evidence type="ECO:0000256" key="11">
    <source>
        <dbReference type="ARBA" id="ARBA00022889"/>
    </source>
</evidence>
<keyword evidence="12" id="KW-0654">Proteoglycan</keyword>
<dbReference type="Pfam" id="PF00059">
    <property type="entry name" value="Lectin_C"/>
    <property type="match status" value="1"/>
</dbReference>
<dbReference type="SMART" id="SM00445">
    <property type="entry name" value="LINK"/>
    <property type="match status" value="2"/>
</dbReference>
<accession>A0A212D1A2</accession>
<dbReference type="InterPro" id="IPR001881">
    <property type="entry name" value="EGF-like_Ca-bd_dom"/>
</dbReference>
<comment type="subcellular location">
    <subcellularLocation>
        <location evidence="1">Secreted</location>
        <location evidence="1">Extracellular space</location>
        <location evidence="1">Extracellular matrix</location>
    </subcellularLocation>
</comment>
<dbReference type="Pfam" id="PF07686">
    <property type="entry name" value="V-set"/>
    <property type="match status" value="1"/>
</dbReference>
<evidence type="ECO:0000256" key="17">
    <source>
        <dbReference type="ARBA" id="ARBA00073685"/>
    </source>
</evidence>
<dbReference type="GO" id="GO:0005509">
    <property type="term" value="F:calcium ion binding"/>
    <property type="evidence" value="ECO:0007669"/>
    <property type="project" value="InterPro"/>
</dbReference>
<dbReference type="SMART" id="SM00409">
    <property type="entry name" value="IG"/>
    <property type="match status" value="1"/>
</dbReference>
<evidence type="ECO:0000256" key="3">
    <source>
        <dbReference type="ARBA" id="ARBA00022525"/>
    </source>
</evidence>
<gene>
    <name evidence="28" type="ORF">Celaphus_00002930</name>
</gene>
<feature type="domain" description="Ig-like" evidence="25">
    <location>
        <begin position="1"/>
        <end position="115"/>
    </location>
</feature>
<feature type="domain" description="Link" evidence="27">
    <location>
        <begin position="223"/>
        <end position="319"/>
    </location>
</feature>
<dbReference type="FunFam" id="3.10.100.10:FF:000002">
    <property type="entry name" value="Hyaluronan proteoglycan link protein 1"/>
    <property type="match status" value="1"/>
</dbReference>
<dbReference type="SMART" id="SM00179">
    <property type="entry name" value="EGF_CA"/>
    <property type="match status" value="2"/>
</dbReference>
<dbReference type="InterPro" id="IPR050691">
    <property type="entry name" value="Hyaluronan_bind_Proteoglycan"/>
</dbReference>
<dbReference type="SUPFAM" id="SSF56436">
    <property type="entry name" value="C-type lectin-like"/>
    <property type="match status" value="3"/>
</dbReference>
<dbReference type="InterPro" id="IPR035976">
    <property type="entry name" value="Sushi/SCR/CCP_sf"/>
</dbReference>
<keyword evidence="4" id="KW-0272">Extracellular matrix</keyword>
<comment type="similarity">
    <text evidence="2">Belongs to the aggrecan/versican proteoglycan family.</text>
</comment>
<evidence type="ECO:0000259" key="25">
    <source>
        <dbReference type="PROSITE" id="PS50835"/>
    </source>
</evidence>
<evidence type="ECO:0000256" key="12">
    <source>
        <dbReference type="ARBA" id="ARBA00022974"/>
    </source>
</evidence>
<comment type="function">
    <text evidence="16">May modulate neuronal adhesion and neurite growth during development by binding to neural cell adhesion molecules (NG-CAM and N-CAM). Chondroitin sulfate proteoglycan; binds to hyaluronic acid.</text>
</comment>
<dbReference type="CDD" id="cd00033">
    <property type="entry name" value="CCP"/>
    <property type="match status" value="1"/>
</dbReference>
<feature type="disulfide bond" evidence="19">
    <location>
        <begin position="952"/>
        <end position="961"/>
    </location>
</feature>
<evidence type="ECO:0000256" key="22">
    <source>
        <dbReference type="SAM" id="MobiDB-lite"/>
    </source>
</evidence>
<dbReference type="Pfam" id="PF00008">
    <property type="entry name" value="EGF"/>
    <property type="match status" value="2"/>
</dbReference>
<evidence type="ECO:0000256" key="19">
    <source>
        <dbReference type="PROSITE-ProRule" id="PRU00076"/>
    </source>
</evidence>
<evidence type="ECO:0000256" key="15">
    <source>
        <dbReference type="ARBA" id="ARBA00023319"/>
    </source>
</evidence>
<dbReference type="GO" id="GO:0030246">
    <property type="term" value="F:carbohydrate binding"/>
    <property type="evidence" value="ECO:0007669"/>
    <property type="project" value="UniProtKB-KW"/>
</dbReference>
<keyword evidence="7" id="KW-0732">Signal</keyword>
<dbReference type="SMART" id="SM00181">
    <property type="entry name" value="EGF"/>
    <property type="match status" value="2"/>
</dbReference>
<dbReference type="CDD" id="cd00054">
    <property type="entry name" value="EGF_CA"/>
    <property type="match status" value="2"/>
</dbReference>
<evidence type="ECO:0000256" key="7">
    <source>
        <dbReference type="ARBA" id="ARBA00022729"/>
    </source>
</evidence>
<keyword evidence="3" id="KW-0964">Secreted</keyword>
<dbReference type="GO" id="GO:0005615">
    <property type="term" value="C:extracellular space"/>
    <property type="evidence" value="ECO:0007669"/>
    <property type="project" value="TreeGrafter"/>
</dbReference>
<feature type="disulfide bond" evidence="21">
    <location>
        <begin position="168"/>
        <end position="189"/>
    </location>
</feature>
<evidence type="ECO:0000256" key="9">
    <source>
        <dbReference type="ARBA" id="ARBA00022737"/>
    </source>
</evidence>
<evidence type="ECO:0000256" key="13">
    <source>
        <dbReference type="ARBA" id="ARBA00023157"/>
    </source>
</evidence>
<evidence type="ECO:0000256" key="16">
    <source>
        <dbReference type="ARBA" id="ARBA00059308"/>
    </source>
</evidence>
<dbReference type="PROSITE" id="PS01186">
    <property type="entry name" value="EGF_2"/>
    <property type="match status" value="1"/>
</dbReference>
<evidence type="ECO:0000313" key="28">
    <source>
        <dbReference type="EMBL" id="OWK11864.1"/>
    </source>
</evidence>
<comment type="caution">
    <text evidence="28">The sequence shown here is derived from an EMBL/GenBank/DDBJ whole genome shotgun (WGS) entry which is preliminary data.</text>
</comment>